<sequence>IVILVNGSPICSFNLERGIRQGDPLAPFLYLIVAETFTQLLRIQNNRGLL</sequence>
<feature type="non-terminal residue" evidence="1">
    <location>
        <position position="1"/>
    </location>
</feature>
<feature type="non-terminal residue" evidence="1">
    <location>
        <position position="50"/>
    </location>
</feature>
<protein>
    <recommendedName>
        <fullName evidence="3">Reverse transcriptase domain-containing protein</fullName>
    </recommendedName>
</protein>
<dbReference type="AlphaFoldDB" id="S8CPB5"/>
<dbReference type="EMBL" id="AUSU01002328">
    <property type="protein sequence ID" value="EPS69009.1"/>
    <property type="molecule type" value="Genomic_DNA"/>
</dbReference>
<organism evidence="1 2">
    <name type="scientific">Genlisea aurea</name>
    <dbReference type="NCBI Taxonomy" id="192259"/>
    <lineage>
        <taxon>Eukaryota</taxon>
        <taxon>Viridiplantae</taxon>
        <taxon>Streptophyta</taxon>
        <taxon>Embryophyta</taxon>
        <taxon>Tracheophyta</taxon>
        <taxon>Spermatophyta</taxon>
        <taxon>Magnoliopsida</taxon>
        <taxon>eudicotyledons</taxon>
        <taxon>Gunneridae</taxon>
        <taxon>Pentapetalae</taxon>
        <taxon>asterids</taxon>
        <taxon>lamiids</taxon>
        <taxon>Lamiales</taxon>
        <taxon>Lentibulariaceae</taxon>
        <taxon>Genlisea</taxon>
    </lineage>
</organism>
<keyword evidence="2" id="KW-1185">Reference proteome</keyword>
<evidence type="ECO:0008006" key="3">
    <source>
        <dbReference type="Google" id="ProtNLM"/>
    </source>
</evidence>
<name>S8CPB5_9LAMI</name>
<evidence type="ECO:0000313" key="1">
    <source>
        <dbReference type="EMBL" id="EPS69009.1"/>
    </source>
</evidence>
<reference evidence="1 2" key="1">
    <citation type="journal article" date="2013" name="BMC Genomics">
        <title>The miniature genome of a carnivorous plant Genlisea aurea contains a low number of genes and short non-coding sequences.</title>
        <authorList>
            <person name="Leushkin E.V."/>
            <person name="Sutormin R.A."/>
            <person name="Nabieva E.R."/>
            <person name="Penin A.A."/>
            <person name="Kondrashov A.S."/>
            <person name="Logacheva M.D."/>
        </authorList>
    </citation>
    <scope>NUCLEOTIDE SEQUENCE [LARGE SCALE GENOMIC DNA]</scope>
</reference>
<proteinExistence type="predicted"/>
<comment type="caution">
    <text evidence="1">The sequence shown here is derived from an EMBL/GenBank/DDBJ whole genome shotgun (WGS) entry which is preliminary data.</text>
</comment>
<dbReference type="Proteomes" id="UP000015453">
    <property type="component" value="Unassembled WGS sequence"/>
</dbReference>
<dbReference type="OrthoDB" id="1932527at2759"/>
<accession>S8CPB5</accession>
<gene>
    <name evidence="1" type="ORF">M569_05772</name>
</gene>
<evidence type="ECO:0000313" key="2">
    <source>
        <dbReference type="Proteomes" id="UP000015453"/>
    </source>
</evidence>